<dbReference type="RefSeq" id="WP_154420850.1">
    <property type="nucleotide sequence ID" value="NZ_VUNS01000047.1"/>
</dbReference>
<protein>
    <submittedName>
        <fullName evidence="1">Uncharacterized protein</fullName>
    </submittedName>
</protein>
<dbReference type="Proteomes" id="UP000435649">
    <property type="component" value="Unassembled WGS sequence"/>
</dbReference>
<organism evidence="1 2">
    <name type="scientific">Victivallis lenta</name>
    <dbReference type="NCBI Taxonomy" id="2606640"/>
    <lineage>
        <taxon>Bacteria</taxon>
        <taxon>Pseudomonadati</taxon>
        <taxon>Lentisphaerota</taxon>
        <taxon>Lentisphaeria</taxon>
        <taxon>Victivallales</taxon>
        <taxon>Victivallaceae</taxon>
        <taxon>Victivallis</taxon>
    </lineage>
</organism>
<evidence type="ECO:0000313" key="1">
    <source>
        <dbReference type="EMBL" id="MST99685.1"/>
    </source>
</evidence>
<evidence type="ECO:0000313" key="2">
    <source>
        <dbReference type="Proteomes" id="UP000435649"/>
    </source>
</evidence>
<accession>A0A844G9Y5</accession>
<sequence>MYTVTTAKEFDHLVLTHYSRMFQLDCTPDIARHILELYNEGNRNIRPKNVERLARLMRGGHWKCKRGTMPLKFDKNGRLFGGQHRLEAVIVADMTVTFFVMLDLDVDLRDIEDDVSPHQNQDNDPNLKKDVTAICRALTGIKFGTDEERRFYACYKDAIDAVRGMFSSQPGVKIAGVLAEFVKAYETVPIGKLKYIARVLCSGLPEGRKGDAVIIKLRDLLIKKDPLPFLNAKGSIEYWPKVQSIIKTVADDRDPRTLVDLKQPIYALEGDVLKIICNNN</sequence>
<comment type="caution">
    <text evidence="1">The sequence shown here is derived from an EMBL/GenBank/DDBJ whole genome shotgun (WGS) entry which is preliminary data.</text>
</comment>
<dbReference type="AlphaFoldDB" id="A0A844G9Y5"/>
<gene>
    <name evidence="1" type="ORF">FYJ85_21885</name>
</gene>
<proteinExistence type="predicted"/>
<name>A0A844G9Y5_9BACT</name>
<reference evidence="1 2" key="1">
    <citation type="submission" date="2019-08" db="EMBL/GenBank/DDBJ databases">
        <title>In-depth cultivation of the pig gut microbiome towards novel bacterial diversity and tailored functional studies.</title>
        <authorList>
            <person name="Wylensek D."/>
            <person name="Hitch T.C.A."/>
            <person name="Clavel T."/>
        </authorList>
    </citation>
    <scope>NUCLEOTIDE SEQUENCE [LARGE SCALE GENOMIC DNA]</scope>
    <source>
        <strain evidence="1 2">BBE-744-WT-12</strain>
    </source>
</reference>
<dbReference type="EMBL" id="VUNS01000047">
    <property type="protein sequence ID" value="MST99685.1"/>
    <property type="molecule type" value="Genomic_DNA"/>
</dbReference>
<keyword evidence="2" id="KW-1185">Reference proteome</keyword>